<protein>
    <submittedName>
        <fullName evidence="2">Uncharacterized protein</fullName>
    </submittedName>
</protein>
<dbReference type="EMBL" id="JAUDUY010000002">
    <property type="protein sequence ID" value="MDM9630768.1"/>
    <property type="molecule type" value="Genomic_DNA"/>
</dbReference>
<feature type="chain" id="PRO_5045448572" evidence="1">
    <location>
        <begin position="20"/>
        <end position="79"/>
    </location>
</feature>
<sequence length="79" mass="9211">MKKFICLLSLFFCVLALQGQERTPQAKVEVKTQELVPVWKLLSNVKSETTLFARLYRRPNTRIKKALAFKTLRSRPEMA</sequence>
<accession>A0ABT7WCW2</accession>
<comment type="caution">
    <text evidence="2">The sequence shown here is derived from an EMBL/GenBank/DDBJ whole genome shotgun (WGS) entry which is preliminary data.</text>
</comment>
<organism evidence="2 3">
    <name type="scientific">Robiginitalea aurantiaca</name>
    <dbReference type="NCBI Taxonomy" id="3056915"/>
    <lineage>
        <taxon>Bacteria</taxon>
        <taxon>Pseudomonadati</taxon>
        <taxon>Bacteroidota</taxon>
        <taxon>Flavobacteriia</taxon>
        <taxon>Flavobacteriales</taxon>
        <taxon>Flavobacteriaceae</taxon>
        <taxon>Robiginitalea</taxon>
    </lineage>
</organism>
<evidence type="ECO:0000313" key="3">
    <source>
        <dbReference type="Proteomes" id="UP001174839"/>
    </source>
</evidence>
<feature type="signal peptide" evidence="1">
    <location>
        <begin position="1"/>
        <end position="19"/>
    </location>
</feature>
<dbReference type="RefSeq" id="WP_289724134.1">
    <property type="nucleotide sequence ID" value="NZ_JAUDUY010000002.1"/>
</dbReference>
<dbReference type="Proteomes" id="UP001174839">
    <property type="component" value="Unassembled WGS sequence"/>
</dbReference>
<gene>
    <name evidence="2" type="ORF">QU605_04765</name>
</gene>
<proteinExistence type="predicted"/>
<reference evidence="2" key="1">
    <citation type="submission" date="2023-06" db="EMBL/GenBank/DDBJ databases">
        <title>Robiginitalea aurantiacus sp. nov. and Algoriphagus sediminis sp. nov., isolated from coastal sediment.</title>
        <authorList>
            <person name="Zhou Z.Y."/>
            <person name="An J."/>
            <person name="Jia Y.W."/>
            <person name="Du Z.J."/>
        </authorList>
    </citation>
    <scope>NUCLEOTIDE SEQUENCE</scope>
    <source>
        <strain evidence="2">M39</strain>
    </source>
</reference>
<evidence type="ECO:0000256" key="1">
    <source>
        <dbReference type="SAM" id="SignalP"/>
    </source>
</evidence>
<keyword evidence="3" id="KW-1185">Reference proteome</keyword>
<keyword evidence="1" id="KW-0732">Signal</keyword>
<name>A0ABT7WCW2_9FLAO</name>
<evidence type="ECO:0000313" key="2">
    <source>
        <dbReference type="EMBL" id="MDM9630768.1"/>
    </source>
</evidence>